<dbReference type="AlphaFoldDB" id="A0A0J9ENA0"/>
<feature type="transmembrane region" description="Helical" evidence="2">
    <location>
        <begin position="88"/>
        <end position="109"/>
    </location>
</feature>
<feature type="transmembrane region" description="Helical" evidence="2">
    <location>
        <begin position="129"/>
        <end position="154"/>
    </location>
</feature>
<dbReference type="RefSeq" id="WP_052665583.1">
    <property type="nucleotide sequence ID" value="NZ_KQ235880.1"/>
</dbReference>
<feature type="transmembrane region" description="Helical" evidence="2">
    <location>
        <begin position="166"/>
        <end position="187"/>
    </location>
</feature>
<evidence type="ECO:0000259" key="4">
    <source>
        <dbReference type="Pfam" id="PF23543"/>
    </source>
</evidence>
<dbReference type="InterPro" id="IPR056491">
    <property type="entry name" value="DUF6688_C"/>
</dbReference>
<dbReference type="PATRIC" id="fig|742734.4.peg.4127"/>
<feature type="transmembrane region" description="Helical" evidence="2">
    <location>
        <begin position="271"/>
        <end position="291"/>
    </location>
</feature>
<dbReference type="Pfam" id="PF20394">
    <property type="entry name" value="DUF6688"/>
    <property type="match status" value="1"/>
</dbReference>
<evidence type="ECO:0000259" key="3">
    <source>
        <dbReference type="Pfam" id="PF20394"/>
    </source>
</evidence>
<dbReference type="EMBL" id="ADLK01000028">
    <property type="protein sequence ID" value="KMW17195.1"/>
    <property type="molecule type" value="Genomic_DNA"/>
</dbReference>
<dbReference type="InterPro" id="IPR046510">
    <property type="entry name" value="DUF6688_N"/>
</dbReference>
<dbReference type="Pfam" id="PF23543">
    <property type="entry name" value="DUF6688_C"/>
    <property type="match status" value="1"/>
</dbReference>
<dbReference type="GeneID" id="93162750"/>
<protein>
    <submittedName>
        <fullName evidence="5">Uncharacterized protein</fullName>
    </submittedName>
</protein>
<dbReference type="Proteomes" id="UP000037392">
    <property type="component" value="Unassembled WGS sequence"/>
</dbReference>
<evidence type="ECO:0000313" key="5">
    <source>
        <dbReference type="EMBL" id="KMW17195.1"/>
    </source>
</evidence>
<feature type="transmembrane region" description="Helical" evidence="2">
    <location>
        <begin position="49"/>
        <end position="76"/>
    </location>
</feature>
<name>A0A0J9ENA0_9FIRM</name>
<gene>
    <name evidence="5" type="ORF">HMPREF9470_03848</name>
</gene>
<feature type="domain" description="DUF6688" evidence="4">
    <location>
        <begin position="322"/>
        <end position="433"/>
    </location>
</feature>
<accession>A0A0J9ENA0</accession>
<sequence length="444" mass="49788">MKRLLVFVKMHTLLSIVLAPVVVLLIMMVLGCPLLFIRGPFGPNRLTEGYMALFMVLILLVSLVYPLLLTVCNLYFMVKKTLSPFQRSISALTEIATILAGFLLSWLYISEVTEIVFADWPEVLYNGQFHTPIATWTFPTIAVLSGVGILGYMILRMIPLKELPPLVTVLSMSAMYIGCLMCVMWTIQTCVAGRGGIYLYLFPVNCVLIAVKVIRRLLLQWQELNPGRTEGRGEKGKGEEMAGKPNNGTAGSPEVAGRFEAVLQNSGNWPWLALLFMLPLLGILIMLLTLFGQKPDSVIQAWTQTSQWNLSQKVSPPNVMYDEHYLCTVAAGGHPKVVHPVRMGVRHGHRVIVNRQLCIANAFEQIIMERAPGFHGAVRHVYDRYGFPLARHIRTSFGADCVYILMKPLEWLFLAVIYLCDVHPENRIAMQYITPIGQDWPDAG</sequence>
<evidence type="ECO:0000256" key="1">
    <source>
        <dbReference type="SAM" id="MobiDB-lite"/>
    </source>
</evidence>
<feature type="compositionally biased region" description="Basic and acidic residues" evidence="1">
    <location>
        <begin position="229"/>
        <end position="242"/>
    </location>
</feature>
<reference evidence="5 6" key="1">
    <citation type="submission" date="2011-04" db="EMBL/GenBank/DDBJ databases">
        <title>The Genome Sequence of Clostridium citroniae WAL-19142.</title>
        <authorList>
            <consortium name="The Broad Institute Genome Sequencing Platform"/>
            <person name="Earl A."/>
            <person name="Ward D."/>
            <person name="Feldgarden M."/>
            <person name="Gevers D."/>
            <person name="Warren Y.A."/>
            <person name="Tyrrell K.L."/>
            <person name="Citron D.M."/>
            <person name="Goldstein E.J."/>
            <person name="Daigneault M."/>
            <person name="Allen-Vercoe E."/>
            <person name="Young S.K."/>
            <person name="Zeng Q."/>
            <person name="Gargeya S."/>
            <person name="Fitzgerald M."/>
            <person name="Haas B."/>
            <person name="Abouelleil A."/>
            <person name="Alvarado L."/>
            <person name="Arachchi H.M."/>
            <person name="Berlin A."/>
            <person name="Brown A."/>
            <person name="Chapman S.B."/>
            <person name="Chen Z."/>
            <person name="Dunbar C."/>
            <person name="Freedman E."/>
            <person name="Gearin G."/>
            <person name="Gellesch M."/>
            <person name="Goldberg J."/>
            <person name="Griggs A."/>
            <person name="Gujja S."/>
            <person name="Heilman E.R."/>
            <person name="Heiman D."/>
            <person name="Howarth C."/>
            <person name="Larson L."/>
            <person name="Lui A."/>
            <person name="MacDonald P.J."/>
            <person name="Mehta T."/>
            <person name="Montmayeur A."/>
            <person name="Murphy C."/>
            <person name="Neiman D."/>
            <person name="Pearson M."/>
            <person name="Priest M."/>
            <person name="Roberts A."/>
            <person name="Saif S."/>
            <person name="Shea T."/>
            <person name="Shenoy N."/>
            <person name="Sisk P."/>
            <person name="Stolte C."/>
            <person name="Sykes S."/>
            <person name="White J."/>
            <person name="Yandava C."/>
            <person name="Wortman J."/>
            <person name="Nusbaum C."/>
            <person name="Birren B."/>
        </authorList>
    </citation>
    <scope>NUCLEOTIDE SEQUENCE [LARGE SCALE GENOMIC DNA]</scope>
    <source>
        <strain evidence="5 6">WAL-19142</strain>
    </source>
</reference>
<evidence type="ECO:0000256" key="2">
    <source>
        <dbReference type="SAM" id="Phobius"/>
    </source>
</evidence>
<evidence type="ECO:0000313" key="6">
    <source>
        <dbReference type="Proteomes" id="UP000037392"/>
    </source>
</evidence>
<dbReference type="PROSITE" id="PS51257">
    <property type="entry name" value="PROKAR_LIPOPROTEIN"/>
    <property type="match status" value="1"/>
</dbReference>
<proteinExistence type="predicted"/>
<feature type="region of interest" description="Disordered" evidence="1">
    <location>
        <begin position="229"/>
        <end position="251"/>
    </location>
</feature>
<organism evidence="5 6">
    <name type="scientific">[Clostridium] citroniae WAL-19142</name>
    <dbReference type="NCBI Taxonomy" id="742734"/>
    <lineage>
        <taxon>Bacteria</taxon>
        <taxon>Bacillati</taxon>
        <taxon>Bacillota</taxon>
        <taxon>Clostridia</taxon>
        <taxon>Lachnospirales</taxon>
        <taxon>Lachnospiraceae</taxon>
        <taxon>Enterocloster</taxon>
    </lineage>
</organism>
<comment type="caution">
    <text evidence="5">The sequence shown here is derived from an EMBL/GenBank/DDBJ whole genome shotgun (WGS) entry which is preliminary data.</text>
</comment>
<feature type="domain" description="DUF6688" evidence="3">
    <location>
        <begin position="56"/>
        <end position="319"/>
    </location>
</feature>
<feature type="transmembrane region" description="Helical" evidence="2">
    <location>
        <begin position="12"/>
        <end position="37"/>
    </location>
</feature>
<dbReference type="OrthoDB" id="748630at2"/>
<feature type="transmembrane region" description="Helical" evidence="2">
    <location>
        <begin position="199"/>
        <end position="218"/>
    </location>
</feature>
<keyword evidence="2" id="KW-0812">Transmembrane</keyword>
<keyword evidence="2" id="KW-0472">Membrane</keyword>
<keyword evidence="2" id="KW-1133">Transmembrane helix</keyword>